<evidence type="ECO:0000259" key="4">
    <source>
        <dbReference type="Pfam" id="PF18120"/>
    </source>
</evidence>
<dbReference type="FunFam" id="3.20.20.80:FF:000135">
    <property type="entry name" value="Beta-galactosidase, putative, bgl35A"/>
    <property type="match status" value="1"/>
</dbReference>
<evidence type="ECO:0000256" key="1">
    <source>
        <dbReference type="ARBA" id="ARBA00022801"/>
    </source>
</evidence>
<keyword evidence="2" id="KW-0326">Glycosidase</keyword>
<reference evidence="5" key="1">
    <citation type="submission" date="2022-07" db="EMBL/GenBank/DDBJ databases">
        <title>Draft genome sequence of Zalerion maritima ATCC 34329, a (micro)plastics degrading marine fungus.</title>
        <authorList>
            <person name="Paco A."/>
            <person name="Goncalves M.F.M."/>
            <person name="Rocha-Santos T.A.P."/>
            <person name="Alves A."/>
        </authorList>
    </citation>
    <scope>NUCLEOTIDE SEQUENCE</scope>
    <source>
        <strain evidence="5">ATCC 34329</strain>
    </source>
</reference>
<dbReference type="InterPro" id="IPR017853">
    <property type="entry name" value="GH"/>
</dbReference>
<dbReference type="Pfam" id="PF18120">
    <property type="entry name" value="DUF5597"/>
    <property type="match status" value="1"/>
</dbReference>
<dbReference type="Proteomes" id="UP001201980">
    <property type="component" value="Unassembled WGS sequence"/>
</dbReference>
<dbReference type="GO" id="GO:0005975">
    <property type="term" value="P:carbohydrate metabolic process"/>
    <property type="evidence" value="ECO:0007669"/>
    <property type="project" value="InterPro"/>
</dbReference>
<name>A0AAD5RLI4_9PEZI</name>
<dbReference type="Gene3D" id="3.20.20.80">
    <property type="entry name" value="Glycosidases"/>
    <property type="match status" value="1"/>
</dbReference>
<organism evidence="5 6">
    <name type="scientific">Zalerion maritima</name>
    <dbReference type="NCBI Taxonomy" id="339359"/>
    <lineage>
        <taxon>Eukaryota</taxon>
        <taxon>Fungi</taxon>
        <taxon>Dikarya</taxon>
        <taxon>Ascomycota</taxon>
        <taxon>Pezizomycotina</taxon>
        <taxon>Sordariomycetes</taxon>
        <taxon>Lulworthiomycetidae</taxon>
        <taxon>Lulworthiales</taxon>
        <taxon>Lulworthiaceae</taxon>
        <taxon>Zalerion</taxon>
    </lineage>
</organism>
<dbReference type="Gene3D" id="2.60.220.20">
    <property type="entry name" value="putative beta-Galactosidase from caulobacter crescentus"/>
    <property type="match status" value="1"/>
</dbReference>
<evidence type="ECO:0000256" key="2">
    <source>
        <dbReference type="ARBA" id="ARBA00023295"/>
    </source>
</evidence>
<dbReference type="Pfam" id="PF02449">
    <property type="entry name" value="Glyco_hydro_42"/>
    <property type="match status" value="1"/>
</dbReference>
<feature type="domain" description="DUF5597" evidence="4">
    <location>
        <begin position="395"/>
        <end position="523"/>
    </location>
</feature>
<comment type="caution">
    <text evidence="5">The sequence shown here is derived from an EMBL/GenBank/DDBJ whole genome shotgun (WGS) entry which is preliminary data.</text>
</comment>
<dbReference type="EMBL" id="JAKWBI020000280">
    <property type="protein sequence ID" value="KAJ2897345.1"/>
    <property type="molecule type" value="Genomic_DNA"/>
</dbReference>
<dbReference type="GO" id="GO:0009341">
    <property type="term" value="C:beta-galactosidase complex"/>
    <property type="evidence" value="ECO:0007669"/>
    <property type="project" value="InterPro"/>
</dbReference>
<evidence type="ECO:0000259" key="3">
    <source>
        <dbReference type="Pfam" id="PF02449"/>
    </source>
</evidence>
<dbReference type="InterPro" id="IPR013529">
    <property type="entry name" value="Glyco_hydro_42_N"/>
</dbReference>
<dbReference type="InterPro" id="IPR040719">
    <property type="entry name" value="DUF5597"/>
</dbReference>
<evidence type="ECO:0000313" key="6">
    <source>
        <dbReference type="Proteomes" id="UP001201980"/>
    </source>
</evidence>
<feature type="domain" description="Glycoside hydrolase family 42 N-terminal" evidence="3">
    <location>
        <begin position="53"/>
        <end position="202"/>
    </location>
</feature>
<dbReference type="AlphaFoldDB" id="A0AAD5RLI4"/>
<sequence>MASSSVRTSRVRLDKVAPLTTRLLVSNTPFLMLSGELHNSSLSSSNYMSTVWPAMKAQGLNTLLGSVAWEMIEPEEDQFDFSELDKIILDARKHSMHLVLLWFGTWKNGLSHYVPGWVKKDAKRFPRVHVLEAGGARRTLEMISPFSEEAVQADCKAFSRLMAHLGDTDGEHSTVLMMQVENETGLLGDSRDRSSVAEKAWSKGVPEGLLQHLCLTSEPLHPQFTKRFPSIPSSGTHSWPSVFGCGVSADEAFMAHYISTYVGRVASAGRKEYPIPLYANCWLNFDDPSALDTRGLPVVVGGGAAPGVYPSGGPVPHVLDVWKLNAPCLDFLAPDVYFHDYEGVCVDYSANSNVLFIPEQRRDASGARRTWLAYATYGSLGCSGFGIDTGAEDIGREFKLLRKTKQFILSTTAADRFGFFFDEEVDGRGKEKWGKVFDGVEVIVERAFVFGKPGPGGGMVVRLEGNKFLCVGYGFQVRFKAVDPKATFCGILHAEEKDAIDETGELQTLRVLNGDETRSGEFLIMPNENPDYGGFPIAVTIPARTGIAEVEAYIIYEDEEDM</sequence>
<gene>
    <name evidence="5" type="ORF">MKZ38_004768</name>
</gene>
<evidence type="ECO:0000313" key="5">
    <source>
        <dbReference type="EMBL" id="KAJ2897345.1"/>
    </source>
</evidence>
<accession>A0AAD5RLI4</accession>
<protein>
    <submittedName>
        <fullName evidence="5">Glycoside hydrolase protein</fullName>
    </submittedName>
</protein>
<dbReference type="GO" id="GO:0004565">
    <property type="term" value="F:beta-galactosidase activity"/>
    <property type="evidence" value="ECO:0007669"/>
    <property type="project" value="InterPro"/>
</dbReference>
<keyword evidence="6" id="KW-1185">Reference proteome</keyword>
<proteinExistence type="predicted"/>
<keyword evidence="1 5" id="KW-0378">Hydrolase</keyword>
<dbReference type="SUPFAM" id="SSF51445">
    <property type="entry name" value="(Trans)glycosidases"/>
    <property type="match status" value="1"/>
</dbReference>